<feature type="compositionally biased region" description="Basic and acidic residues" evidence="2">
    <location>
        <begin position="252"/>
        <end position="268"/>
    </location>
</feature>
<sequence length="297" mass="34002">MWEEIEAMFVSINTANQFSYTEMSTSIPSQMTYNELASLVHGSPTSTESFDESVDFSSFNEVNAVLTMGYVGSHSWLLEVANHRVDVRLEGWKNLVPLDRLPQGLPECGEVQIGTEAMIHASSARYDQKSNEEVVAELLGRISHGTKDREGCHDEQSRKRTFDGEDEDEFVPRALNSFTMYATRRRHGFVTMFPSLSFAQVSVLLGAEWSYLKDEKKDDYLYWTTLADVYKREYYKIYPKVSWPMYSKKMAERKQHGAERGGEDDRRSRSSVKRKRQSSDEQSTSLFITSPLSNSSP</sequence>
<dbReference type="Proteomes" id="UP000322225">
    <property type="component" value="Chromosome 6"/>
</dbReference>
<dbReference type="SUPFAM" id="SSF47095">
    <property type="entry name" value="HMG-box"/>
    <property type="match status" value="1"/>
</dbReference>
<accession>A0AAJ8LLH8</accession>
<proteinExistence type="predicted"/>
<keyword evidence="1" id="KW-0238">DNA-binding</keyword>
<reference evidence="4" key="2">
    <citation type="submission" date="2024-01" db="EMBL/GenBank/DDBJ databases">
        <title>Comparative genomics of Cryptococcus and Kwoniella reveals pathogenesis evolution and contrasting modes of karyotype evolution via chromosome fusion or intercentromeric recombination.</title>
        <authorList>
            <person name="Coelho M.A."/>
            <person name="David-Palma M."/>
            <person name="Shea T."/>
            <person name="Bowers K."/>
            <person name="McGinley-Smith S."/>
            <person name="Mohammad A.W."/>
            <person name="Gnirke A."/>
            <person name="Yurkov A.M."/>
            <person name="Nowrousian M."/>
            <person name="Sun S."/>
            <person name="Cuomo C.A."/>
            <person name="Heitman J."/>
        </authorList>
    </citation>
    <scope>NUCLEOTIDE SEQUENCE</scope>
    <source>
        <strain evidence="4">CBS 12478</strain>
    </source>
</reference>
<dbReference type="GO" id="GO:0005634">
    <property type="term" value="C:nucleus"/>
    <property type="evidence" value="ECO:0007669"/>
    <property type="project" value="UniProtKB-UniRule"/>
</dbReference>
<dbReference type="EMBL" id="CP144056">
    <property type="protein sequence ID" value="WWD18924.1"/>
    <property type="molecule type" value="Genomic_DNA"/>
</dbReference>
<dbReference type="AlphaFoldDB" id="A0AAJ8LLH8"/>
<dbReference type="InterPro" id="IPR009071">
    <property type="entry name" value="HMG_box_dom"/>
</dbReference>
<name>A0AAJ8LLH8_9TREE</name>
<keyword evidence="5" id="KW-1185">Reference proteome</keyword>
<feature type="region of interest" description="Disordered" evidence="2">
    <location>
        <begin position="252"/>
        <end position="297"/>
    </location>
</feature>
<dbReference type="GO" id="GO:0003677">
    <property type="term" value="F:DNA binding"/>
    <property type="evidence" value="ECO:0007669"/>
    <property type="project" value="UniProtKB-UniRule"/>
</dbReference>
<dbReference type="InterPro" id="IPR036910">
    <property type="entry name" value="HMG_box_dom_sf"/>
</dbReference>
<evidence type="ECO:0000256" key="2">
    <source>
        <dbReference type="SAM" id="MobiDB-lite"/>
    </source>
</evidence>
<dbReference type="KEGG" id="ksn:43589758"/>
<dbReference type="RefSeq" id="XP_031860097.2">
    <property type="nucleotide sequence ID" value="XM_032005608.2"/>
</dbReference>
<organism evidence="4 5">
    <name type="scientific">Kwoniella shandongensis</name>
    <dbReference type="NCBI Taxonomy" id="1734106"/>
    <lineage>
        <taxon>Eukaryota</taxon>
        <taxon>Fungi</taxon>
        <taxon>Dikarya</taxon>
        <taxon>Basidiomycota</taxon>
        <taxon>Agaricomycotina</taxon>
        <taxon>Tremellomycetes</taxon>
        <taxon>Tremellales</taxon>
        <taxon>Cryptococcaceae</taxon>
        <taxon>Kwoniella</taxon>
    </lineage>
</organism>
<dbReference type="GeneID" id="43589758"/>
<dbReference type="PROSITE" id="PS50118">
    <property type="entry name" value="HMG_BOX_2"/>
    <property type="match status" value="1"/>
</dbReference>
<evidence type="ECO:0000313" key="5">
    <source>
        <dbReference type="Proteomes" id="UP000322225"/>
    </source>
</evidence>
<dbReference type="Gene3D" id="1.10.30.10">
    <property type="entry name" value="High mobility group box domain"/>
    <property type="match status" value="1"/>
</dbReference>
<keyword evidence="1" id="KW-0539">Nucleus</keyword>
<feature type="domain" description="HMG box" evidence="3">
    <location>
        <begin position="171"/>
        <end position="242"/>
    </location>
</feature>
<dbReference type="Pfam" id="PF00505">
    <property type="entry name" value="HMG_box"/>
    <property type="match status" value="1"/>
</dbReference>
<reference evidence="4" key="1">
    <citation type="submission" date="2017-08" db="EMBL/GenBank/DDBJ databases">
        <authorList>
            <person name="Cuomo C."/>
            <person name="Billmyre B."/>
            <person name="Heitman J."/>
        </authorList>
    </citation>
    <scope>NUCLEOTIDE SEQUENCE</scope>
    <source>
        <strain evidence="4">CBS 12478</strain>
    </source>
</reference>
<evidence type="ECO:0000259" key="3">
    <source>
        <dbReference type="PROSITE" id="PS50118"/>
    </source>
</evidence>
<gene>
    <name evidence="4" type="ORF">CI109_103380</name>
</gene>
<protein>
    <recommendedName>
        <fullName evidence="3">HMG box domain-containing protein</fullName>
    </recommendedName>
</protein>
<feature type="compositionally biased region" description="Polar residues" evidence="2">
    <location>
        <begin position="280"/>
        <end position="297"/>
    </location>
</feature>
<feature type="DNA-binding region" description="HMG box" evidence="1">
    <location>
        <begin position="171"/>
        <end position="242"/>
    </location>
</feature>
<evidence type="ECO:0000256" key="1">
    <source>
        <dbReference type="PROSITE-ProRule" id="PRU00267"/>
    </source>
</evidence>
<evidence type="ECO:0000313" key="4">
    <source>
        <dbReference type="EMBL" id="WWD18924.1"/>
    </source>
</evidence>